<evidence type="ECO:0000256" key="3">
    <source>
        <dbReference type="ARBA" id="ARBA00022741"/>
    </source>
</evidence>
<organism evidence="8 9">
    <name type="scientific">Protopolystoma xenopodis</name>
    <dbReference type="NCBI Taxonomy" id="117903"/>
    <lineage>
        <taxon>Eukaryota</taxon>
        <taxon>Metazoa</taxon>
        <taxon>Spiralia</taxon>
        <taxon>Lophotrochozoa</taxon>
        <taxon>Platyhelminthes</taxon>
        <taxon>Monogenea</taxon>
        <taxon>Polyopisthocotylea</taxon>
        <taxon>Polystomatidea</taxon>
        <taxon>Polystomatidae</taxon>
        <taxon>Protopolystoma</taxon>
    </lineage>
</organism>
<sequence length="392" mass="43526">MQLDEKSNPIDLNLNNNSLYMKQKCLHVIKSPNSNTANFNDRKLTSHIKKENICKIENANNINVQETLNTKPVDLLKPGDTLKDRWRVLRKLGVGGFGEIYVAVDTQAEKSSKKVLSACSQYASVNLRATSAFTNIYCSSCLSKELGRISSIHESKNLLPAYAEAISSDSGFIHGAIIDDALVLDSLKVACEKNTASASFYSPQLFSPGATPNIRGQNIINIANIIPNGPTQSRITRSLGIDFTRAHIDDVRLPSTPASGKMELSRKPTLDSDPNNSNGYCLSCRALIHNNSVRNQFIRQSTEEENGIVSTDSGVSTQNYSQQHYERQTTSQEKTDDFFRVAIKVEPNSQPRQVLRMEVAVLRRIQGNPHICQLLGCGKNSRFNYMVMTLQL</sequence>
<protein>
    <recommendedName>
        <fullName evidence="10">Protein kinase domain-containing protein</fullName>
    </recommendedName>
</protein>
<keyword evidence="5" id="KW-0067">ATP-binding</keyword>
<evidence type="ECO:0000256" key="5">
    <source>
        <dbReference type="ARBA" id="ARBA00022840"/>
    </source>
</evidence>
<gene>
    <name evidence="8" type="ORF">PXEA_LOCUS5536</name>
</gene>
<reference evidence="8" key="1">
    <citation type="submission" date="2018-11" db="EMBL/GenBank/DDBJ databases">
        <authorList>
            <consortium name="Pathogen Informatics"/>
        </authorList>
    </citation>
    <scope>NUCLEOTIDE SEQUENCE</scope>
</reference>
<keyword evidence="3" id="KW-0547">Nucleotide-binding</keyword>
<evidence type="ECO:0000256" key="6">
    <source>
        <dbReference type="ARBA" id="ARBA00061588"/>
    </source>
</evidence>
<dbReference type="AlphaFoldDB" id="A0A3S5ABM1"/>
<evidence type="ECO:0000256" key="2">
    <source>
        <dbReference type="ARBA" id="ARBA00022679"/>
    </source>
</evidence>
<dbReference type="Gene3D" id="3.30.200.20">
    <property type="entry name" value="Phosphorylase Kinase, domain 1"/>
    <property type="match status" value="2"/>
</dbReference>
<keyword evidence="1" id="KW-0723">Serine/threonine-protein kinase</keyword>
<dbReference type="FunFam" id="3.30.200.20:FF:000358">
    <property type="entry name" value="Tau tubulin kinase 2b"/>
    <property type="match status" value="1"/>
</dbReference>
<keyword evidence="4" id="KW-0418">Kinase</keyword>
<dbReference type="EMBL" id="CAAALY010013756">
    <property type="protein sequence ID" value="VEL12096.1"/>
    <property type="molecule type" value="Genomic_DNA"/>
</dbReference>
<evidence type="ECO:0000256" key="4">
    <source>
        <dbReference type="ARBA" id="ARBA00022777"/>
    </source>
</evidence>
<dbReference type="SUPFAM" id="SSF56112">
    <property type="entry name" value="Protein kinase-like (PK-like)"/>
    <property type="match status" value="1"/>
</dbReference>
<keyword evidence="9" id="KW-1185">Reference proteome</keyword>
<evidence type="ECO:0000256" key="7">
    <source>
        <dbReference type="SAM" id="MobiDB-lite"/>
    </source>
</evidence>
<evidence type="ECO:0000256" key="1">
    <source>
        <dbReference type="ARBA" id="ARBA00022527"/>
    </source>
</evidence>
<name>A0A3S5ABM1_9PLAT</name>
<evidence type="ECO:0000313" key="8">
    <source>
        <dbReference type="EMBL" id="VEL12096.1"/>
    </source>
</evidence>
<evidence type="ECO:0008006" key="10">
    <source>
        <dbReference type="Google" id="ProtNLM"/>
    </source>
</evidence>
<feature type="region of interest" description="Disordered" evidence="7">
    <location>
        <begin position="252"/>
        <end position="272"/>
    </location>
</feature>
<evidence type="ECO:0000313" key="9">
    <source>
        <dbReference type="Proteomes" id="UP000784294"/>
    </source>
</evidence>
<keyword evidence="2" id="KW-0808">Transferase</keyword>
<dbReference type="InterPro" id="IPR011009">
    <property type="entry name" value="Kinase-like_dom_sf"/>
</dbReference>
<comment type="similarity">
    <text evidence="6">Belongs to the protein kinase superfamily. CK1 Ser/Thr protein kinase family.</text>
</comment>
<dbReference type="Proteomes" id="UP000784294">
    <property type="component" value="Unassembled WGS sequence"/>
</dbReference>
<dbReference type="GO" id="GO:0005524">
    <property type="term" value="F:ATP binding"/>
    <property type="evidence" value="ECO:0007669"/>
    <property type="project" value="UniProtKB-KW"/>
</dbReference>
<dbReference type="OrthoDB" id="6266330at2759"/>
<dbReference type="GO" id="GO:0015630">
    <property type="term" value="C:microtubule cytoskeleton"/>
    <property type="evidence" value="ECO:0007669"/>
    <property type="project" value="UniProtKB-ARBA"/>
</dbReference>
<dbReference type="GO" id="GO:0004674">
    <property type="term" value="F:protein serine/threonine kinase activity"/>
    <property type="evidence" value="ECO:0007669"/>
    <property type="project" value="UniProtKB-KW"/>
</dbReference>
<comment type="caution">
    <text evidence="8">The sequence shown here is derived from an EMBL/GenBank/DDBJ whole genome shotgun (WGS) entry which is preliminary data.</text>
</comment>
<accession>A0A3S5ABM1</accession>
<proteinExistence type="inferred from homology"/>